<evidence type="ECO:0000313" key="5">
    <source>
        <dbReference type="EMBL" id="MBB6038679.1"/>
    </source>
</evidence>
<evidence type="ECO:0000256" key="3">
    <source>
        <dbReference type="PIRSR" id="PIRSR602401-1"/>
    </source>
</evidence>
<comment type="similarity">
    <text evidence="2 4">Belongs to the cytochrome P450 family.</text>
</comment>
<evidence type="ECO:0000256" key="2">
    <source>
        <dbReference type="ARBA" id="ARBA00010617"/>
    </source>
</evidence>
<dbReference type="InterPro" id="IPR050121">
    <property type="entry name" value="Cytochrome_P450_monoxygenase"/>
</dbReference>
<dbReference type="PRINTS" id="PR00463">
    <property type="entry name" value="EP450I"/>
</dbReference>
<keyword evidence="4 5" id="KW-0560">Oxidoreductase</keyword>
<keyword evidence="6" id="KW-1185">Reference proteome</keyword>
<evidence type="ECO:0000313" key="6">
    <source>
        <dbReference type="Proteomes" id="UP000548476"/>
    </source>
</evidence>
<dbReference type="AlphaFoldDB" id="A0A841G1W1"/>
<organism evidence="5 6">
    <name type="scientific">Phytomonospora endophytica</name>
    <dbReference type="NCBI Taxonomy" id="714109"/>
    <lineage>
        <taxon>Bacteria</taxon>
        <taxon>Bacillati</taxon>
        <taxon>Actinomycetota</taxon>
        <taxon>Actinomycetes</taxon>
        <taxon>Micromonosporales</taxon>
        <taxon>Micromonosporaceae</taxon>
        <taxon>Phytomonospora</taxon>
    </lineage>
</organism>
<dbReference type="RefSeq" id="WP_184791456.1">
    <property type="nucleotide sequence ID" value="NZ_BONT01000069.1"/>
</dbReference>
<comment type="caution">
    <text evidence="5">The sequence shown here is derived from an EMBL/GenBank/DDBJ whole genome shotgun (WGS) entry which is preliminary data.</text>
</comment>
<dbReference type="PRINTS" id="PR00385">
    <property type="entry name" value="P450"/>
</dbReference>
<sequence length="432" mass="47937">MRLKAVSWERPSAVPAMPLARGHRLLGAGYTYELDRVSALRRWAEELGDVYRFGPESVVVNDPDLVQDVLAATGRDFHAATPLIEDRGDAEENRLLWMRGRRQGGRGMHPDVINGCGRKLDDGLKRALRRIAGRRLDLVEACERVTGHVVTDLCLGPDAPDFYEELAGASTDILAVSRTLNTPLWQTKRRFRRAAAAEEQLKDKLWRLVEARRARGGPYTHDDMLDVLLSRQRPLPGEVIAALLRITLIGGHGTPGAALAWIVTVLCRRPDLAARVCDEEPQWRAQAASGGVRLPPYTVAVVKEILRMYPPTWLLARSTPRDVELGAWTLKAGSKIVFSPLLIQRDPRWWSAPNEIKPERWLEDAVPPRRGAYLPFGGGPRVCPGARLGVAVLAVAALRILSDYRMTVTGSAEPSPDVLYVPRDSQLLIEPV</sequence>
<gene>
    <name evidence="5" type="ORF">HNR73_006565</name>
</gene>
<dbReference type="SUPFAM" id="SSF48264">
    <property type="entry name" value="Cytochrome P450"/>
    <property type="match status" value="1"/>
</dbReference>
<evidence type="ECO:0000256" key="4">
    <source>
        <dbReference type="RuleBase" id="RU000461"/>
    </source>
</evidence>
<dbReference type="PANTHER" id="PTHR24305">
    <property type="entry name" value="CYTOCHROME P450"/>
    <property type="match status" value="1"/>
</dbReference>
<keyword evidence="4 5" id="KW-0503">Monooxygenase</keyword>
<dbReference type="InterPro" id="IPR001128">
    <property type="entry name" value="Cyt_P450"/>
</dbReference>
<proteinExistence type="inferred from homology"/>
<dbReference type="Gene3D" id="1.10.630.10">
    <property type="entry name" value="Cytochrome P450"/>
    <property type="match status" value="1"/>
</dbReference>
<evidence type="ECO:0000256" key="1">
    <source>
        <dbReference type="ARBA" id="ARBA00001971"/>
    </source>
</evidence>
<dbReference type="EMBL" id="JACHGT010000017">
    <property type="protein sequence ID" value="MBB6038679.1"/>
    <property type="molecule type" value="Genomic_DNA"/>
</dbReference>
<feature type="binding site" description="axial binding residue" evidence="3">
    <location>
        <position position="383"/>
    </location>
    <ligand>
        <name>heme</name>
        <dbReference type="ChEBI" id="CHEBI:30413"/>
    </ligand>
    <ligandPart>
        <name>Fe</name>
        <dbReference type="ChEBI" id="CHEBI:18248"/>
    </ligandPart>
</feature>
<name>A0A841G1W1_9ACTN</name>
<accession>A0A841G1W1</accession>
<dbReference type="GO" id="GO:0020037">
    <property type="term" value="F:heme binding"/>
    <property type="evidence" value="ECO:0007669"/>
    <property type="project" value="InterPro"/>
</dbReference>
<dbReference type="InterPro" id="IPR036396">
    <property type="entry name" value="Cyt_P450_sf"/>
</dbReference>
<dbReference type="PANTHER" id="PTHR24305:SF166">
    <property type="entry name" value="CYTOCHROME P450 12A4, MITOCHONDRIAL-RELATED"/>
    <property type="match status" value="1"/>
</dbReference>
<dbReference type="Pfam" id="PF00067">
    <property type="entry name" value="p450"/>
    <property type="match status" value="1"/>
</dbReference>
<dbReference type="EC" id="1.14.14.1" evidence="5"/>
<dbReference type="PROSITE" id="PS00086">
    <property type="entry name" value="CYTOCHROME_P450"/>
    <property type="match status" value="1"/>
</dbReference>
<dbReference type="GO" id="GO:0005506">
    <property type="term" value="F:iron ion binding"/>
    <property type="evidence" value="ECO:0007669"/>
    <property type="project" value="InterPro"/>
</dbReference>
<dbReference type="InterPro" id="IPR002401">
    <property type="entry name" value="Cyt_P450_E_grp-I"/>
</dbReference>
<keyword evidence="3 4" id="KW-0408">Iron</keyword>
<keyword evidence="3 4" id="KW-0349">Heme</keyword>
<dbReference type="Proteomes" id="UP000548476">
    <property type="component" value="Unassembled WGS sequence"/>
</dbReference>
<reference evidence="5 6" key="1">
    <citation type="submission" date="2020-08" db="EMBL/GenBank/DDBJ databases">
        <title>Genomic Encyclopedia of Type Strains, Phase IV (KMG-IV): sequencing the most valuable type-strain genomes for metagenomic binning, comparative biology and taxonomic classification.</title>
        <authorList>
            <person name="Goeker M."/>
        </authorList>
    </citation>
    <scope>NUCLEOTIDE SEQUENCE [LARGE SCALE GENOMIC DNA]</scope>
    <source>
        <strain evidence="5 6">YIM 65646</strain>
    </source>
</reference>
<dbReference type="InterPro" id="IPR017972">
    <property type="entry name" value="Cyt_P450_CS"/>
</dbReference>
<comment type="cofactor">
    <cofactor evidence="1 3">
        <name>heme</name>
        <dbReference type="ChEBI" id="CHEBI:30413"/>
    </cofactor>
</comment>
<keyword evidence="3 4" id="KW-0479">Metal-binding</keyword>
<dbReference type="GO" id="GO:0016712">
    <property type="term" value="F:oxidoreductase activity, acting on paired donors, with incorporation or reduction of molecular oxygen, reduced flavin or flavoprotein as one donor, and incorporation of one atom of oxygen"/>
    <property type="evidence" value="ECO:0007669"/>
    <property type="project" value="UniProtKB-EC"/>
</dbReference>
<dbReference type="CDD" id="cd00302">
    <property type="entry name" value="cytochrome_P450"/>
    <property type="match status" value="1"/>
</dbReference>
<protein>
    <submittedName>
        <fullName evidence="5">Unspecific monooxygenase</fullName>
        <ecNumber evidence="5">1.14.14.1</ecNumber>
    </submittedName>
</protein>